<evidence type="ECO:0000313" key="2">
    <source>
        <dbReference type="EMBL" id="CAE0060433.1"/>
    </source>
</evidence>
<dbReference type="AlphaFoldDB" id="A0A7S3EKL2"/>
<protein>
    <submittedName>
        <fullName evidence="3">Uncharacterized protein</fullName>
    </submittedName>
</protein>
<sequence length="149" mass="16419">MVGTTNEVATSKDEKISYPFPVANYLNDARVTLINKLKQTQNQVSSHGKESSDQAVATHQHESHAKEFGKWIDQQIHEINVGMDKKAESIADHKIPAFEIVDFGGKNDVPEPMSQVVDNTIKDLKKGLDDIAEAEAAAQAKQLNVVQPK</sequence>
<name>A0A7S3EKL2_9RHOD</name>
<proteinExistence type="predicted"/>
<gene>
    <name evidence="2" type="ORF">RMAR00112_LOCUS28499</name>
    <name evidence="3" type="ORF">RMAR00112_LOCUS28510</name>
</gene>
<reference evidence="3" key="1">
    <citation type="submission" date="2021-01" db="EMBL/GenBank/DDBJ databases">
        <authorList>
            <person name="Corre E."/>
            <person name="Pelletier E."/>
            <person name="Niang G."/>
            <person name="Scheremetjew M."/>
            <person name="Finn R."/>
            <person name="Kale V."/>
            <person name="Holt S."/>
            <person name="Cochrane G."/>
            <person name="Meng A."/>
            <person name="Brown T."/>
            <person name="Cohen L."/>
        </authorList>
    </citation>
    <scope>NUCLEOTIDE SEQUENCE</scope>
    <source>
        <strain evidence="3">CCMP 769</strain>
    </source>
</reference>
<dbReference type="EMBL" id="HBHW01037081">
    <property type="protein sequence ID" value="CAE0060433.1"/>
    <property type="molecule type" value="Transcribed_RNA"/>
</dbReference>
<accession>A0A7S3EKL2</accession>
<evidence type="ECO:0000256" key="1">
    <source>
        <dbReference type="SAM" id="MobiDB-lite"/>
    </source>
</evidence>
<dbReference type="EMBL" id="HBHW01037092">
    <property type="protein sequence ID" value="CAE0060444.1"/>
    <property type="molecule type" value="Transcribed_RNA"/>
</dbReference>
<organism evidence="3">
    <name type="scientific">Rhodosorus marinus</name>
    <dbReference type="NCBI Taxonomy" id="101924"/>
    <lineage>
        <taxon>Eukaryota</taxon>
        <taxon>Rhodophyta</taxon>
        <taxon>Stylonematophyceae</taxon>
        <taxon>Stylonematales</taxon>
        <taxon>Stylonemataceae</taxon>
        <taxon>Rhodosorus</taxon>
    </lineage>
</organism>
<evidence type="ECO:0000313" key="3">
    <source>
        <dbReference type="EMBL" id="CAE0060444.1"/>
    </source>
</evidence>
<feature type="region of interest" description="Disordered" evidence="1">
    <location>
        <begin position="42"/>
        <end position="66"/>
    </location>
</feature>